<evidence type="ECO:0000256" key="6">
    <source>
        <dbReference type="RuleBase" id="RU000660"/>
    </source>
</evidence>
<dbReference type="KEGG" id="epa:110244227"/>
<dbReference type="OrthoDB" id="275000at2759"/>
<evidence type="ECO:0000256" key="4">
    <source>
        <dbReference type="ARBA" id="ARBA00035290"/>
    </source>
</evidence>
<dbReference type="OMA" id="TINSWLM"/>
<dbReference type="RefSeq" id="XP_020906085.1">
    <property type="nucleotide sequence ID" value="XM_021050426.2"/>
</dbReference>
<dbReference type="PANTHER" id="PTHR14413">
    <property type="entry name" value="RIBOSOMAL PROTEIN L17"/>
    <property type="match status" value="1"/>
</dbReference>
<proteinExistence type="inferred from homology"/>
<evidence type="ECO:0000313" key="8">
    <source>
        <dbReference type="Proteomes" id="UP000887567"/>
    </source>
</evidence>
<dbReference type="NCBIfam" id="TIGR00059">
    <property type="entry name" value="L17"/>
    <property type="match status" value="1"/>
</dbReference>
<dbReference type="GO" id="GO:0003735">
    <property type="term" value="F:structural constituent of ribosome"/>
    <property type="evidence" value="ECO:0007669"/>
    <property type="project" value="InterPro"/>
</dbReference>
<dbReference type="PANTHER" id="PTHR14413:SF16">
    <property type="entry name" value="LARGE RIBOSOMAL SUBUNIT PROTEIN BL17M"/>
    <property type="match status" value="1"/>
</dbReference>
<dbReference type="GeneID" id="110244227"/>
<organism evidence="7 8">
    <name type="scientific">Exaiptasia diaphana</name>
    <name type="common">Tropical sea anemone</name>
    <name type="synonym">Aiptasia pulchella</name>
    <dbReference type="NCBI Taxonomy" id="2652724"/>
    <lineage>
        <taxon>Eukaryota</taxon>
        <taxon>Metazoa</taxon>
        <taxon>Cnidaria</taxon>
        <taxon>Anthozoa</taxon>
        <taxon>Hexacorallia</taxon>
        <taxon>Actiniaria</taxon>
        <taxon>Aiptasiidae</taxon>
        <taxon>Exaiptasia</taxon>
    </lineage>
</organism>
<dbReference type="GO" id="GO:0005762">
    <property type="term" value="C:mitochondrial large ribosomal subunit"/>
    <property type="evidence" value="ECO:0007669"/>
    <property type="project" value="TreeGrafter"/>
</dbReference>
<keyword evidence="8" id="KW-1185">Reference proteome</keyword>
<dbReference type="Pfam" id="PF01196">
    <property type="entry name" value="Ribosomal_L17"/>
    <property type="match status" value="1"/>
</dbReference>
<dbReference type="SUPFAM" id="SSF64263">
    <property type="entry name" value="Prokaryotic ribosomal protein L17"/>
    <property type="match status" value="1"/>
</dbReference>
<evidence type="ECO:0000256" key="3">
    <source>
        <dbReference type="ARBA" id="ARBA00023274"/>
    </source>
</evidence>
<name>A0A913XL84_EXADI</name>
<dbReference type="Gene3D" id="3.90.1030.10">
    <property type="entry name" value="Ribosomal protein L17"/>
    <property type="match status" value="1"/>
</dbReference>
<dbReference type="GO" id="GO:0006412">
    <property type="term" value="P:translation"/>
    <property type="evidence" value="ECO:0007669"/>
    <property type="project" value="InterPro"/>
</dbReference>
<dbReference type="InterPro" id="IPR036373">
    <property type="entry name" value="Ribosomal_bL17_sf"/>
</dbReference>
<evidence type="ECO:0000256" key="5">
    <source>
        <dbReference type="ARBA" id="ARBA00035413"/>
    </source>
</evidence>
<sequence length="156" mass="18252">MAATRVRNFEALLKFKIKSPERRKNLYKNLITALVQHERIETTLCRCQDMSRVAERLIDLAKEGDEATINSWLMKKELVPKVFGELLPRYHTMTSGYTRVFRIPPRKEDSAKMGIVEFVGNNLPQLLPDEEELRRLKLEKLRQIQKYEVPLEGTPV</sequence>
<keyword evidence="3 6" id="KW-0687">Ribonucleoprotein</keyword>
<dbReference type="InterPro" id="IPR000456">
    <property type="entry name" value="Ribosomal_bL17"/>
</dbReference>
<evidence type="ECO:0000313" key="7">
    <source>
        <dbReference type="EnsemblMetazoa" id="XP_020906085.1"/>
    </source>
</evidence>
<dbReference type="Proteomes" id="UP000887567">
    <property type="component" value="Unplaced"/>
</dbReference>
<protein>
    <recommendedName>
        <fullName evidence="4">Large ribosomal subunit protein bL17m</fullName>
    </recommendedName>
    <alternativeName>
        <fullName evidence="5">39S ribosomal protein L17, mitochondrial</fullName>
    </alternativeName>
</protein>
<keyword evidence="2 6" id="KW-0689">Ribosomal protein</keyword>
<evidence type="ECO:0000256" key="1">
    <source>
        <dbReference type="ARBA" id="ARBA00008777"/>
    </source>
</evidence>
<dbReference type="AlphaFoldDB" id="A0A913XL84"/>
<evidence type="ECO:0000256" key="2">
    <source>
        <dbReference type="ARBA" id="ARBA00022980"/>
    </source>
</evidence>
<accession>A0A913XL84</accession>
<reference evidence="7" key="1">
    <citation type="submission" date="2022-11" db="UniProtKB">
        <authorList>
            <consortium name="EnsemblMetazoa"/>
        </authorList>
    </citation>
    <scope>IDENTIFICATION</scope>
</reference>
<dbReference type="EnsemblMetazoa" id="XM_021050426.2">
    <property type="protein sequence ID" value="XP_020906085.1"/>
    <property type="gene ID" value="LOC110244227"/>
</dbReference>
<comment type="similarity">
    <text evidence="1 6">Belongs to the bacterial ribosomal protein bL17 family.</text>
</comment>